<gene>
    <name evidence="1" type="ORF">HannXRQ_Chr16g0530281</name>
</gene>
<evidence type="ECO:0000313" key="1">
    <source>
        <dbReference type="EMBL" id="OTF93200.1"/>
    </source>
</evidence>
<sequence>MALGLNLHLLLLRVMLRLINVRLVPSPFIAVTLNFQTFAIRFLCLVLPGFLWSDSSEGHG</sequence>
<dbReference type="AlphaFoldDB" id="A0A251S3A6"/>
<evidence type="ECO:0000313" key="2">
    <source>
        <dbReference type="Proteomes" id="UP000215914"/>
    </source>
</evidence>
<name>A0A251S3A6_HELAN</name>
<reference evidence="2" key="1">
    <citation type="journal article" date="2017" name="Nature">
        <title>The sunflower genome provides insights into oil metabolism, flowering and Asterid evolution.</title>
        <authorList>
            <person name="Badouin H."/>
            <person name="Gouzy J."/>
            <person name="Grassa C.J."/>
            <person name="Murat F."/>
            <person name="Staton S.E."/>
            <person name="Cottret L."/>
            <person name="Lelandais-Briere C."/>
            <person name="Owens G.L."/>
            <person name="Carrere S."/>
            <person name="Mayjonade B."/>
            <person name="Legrand L."/>
            <person name="Gill N."/>
            <person name="Kane N.C."/>
            <person name="Bowers J.E."/>
            <person name="Hubner S."/>
            <person name="Bellec A."/>
            <person name="Berard A."/>
            <person name="Berges H."/>
            <person name="Blanchet N."/>
            <person name="Boniface M.C."/>
            <person name="Brunel D."/>
            <person name="Catrice O."/>
            <person name="Chaidir N."/>
            <person name="Claudel C."/>
            <person name="Donnadieu C."/>
            <person name="Faraut T."/>
            <person name="Fievet G."/>
            <person name="Helmstetter N."/>
            <person name="King M."/>
            <person name="Knapp S.J."/>
            <person name="Lai Z."/>
            <person name="Le Paslier M.C."/>
            <person name="Lippi Y."/>
            <person name="Lorenzon L."/>
            <person name="Mandel J.R."/>
            <person name="Marage G."/>
            <person name="Marchand G."/>
            <person name="Marquand E."/>
            <person name="Bret-Mestries E."/>
            <person name="Morien E."/>
            <person name="Nambeesan S."/>
            <person name="Nguyen T."/>
            <person name="Pegot-Espagnet P."/>
            <person name="Pouilly N."/>
            <person name="Raftis F."/>
            <person name="Sallet E."/>
            <person name="Schiex T."/>
            <person name="Thomas J."/>
            <person name="Vandecasteele C."/>
            <person name="Vares D."/>
            <person name="Vear F."/>
            <person name="Vautrin S."/>
            <person name="Crespi M."/>
            <person name="Mangin B."/>
            <person name="Burke J.M."/>
            <person name="Salse J."/>
            <person name="Munos S."/>
            <person name="Vincourt P."/>
            <person name="Rieseberg L.H."/>
            <person name="Langlade N.B."/>
        </authorList>
    </citation>
    <scope>NUCLEOTIDE SEQUENCE [LARGE SCALE GENOMIC DNA]</scope>
    <source>
        <strain evidence="2">cv. SF193</strain>
    </source>
</reference>
<accession>A0A251S3A6</accession>
<protein>
    <submittedName>
        <fullName evidence="1">Uncharacterized protein</fullName>
    </submittedName>
</protein>
<proteinExistence type="predicted"/>
<dbReference type="InParanoid" id="A0A251S3A6"/>
<dbReference type="EMBL" id="CM007905">
    <property type="protein sequence ID" value="OTF93200.1"/>
    <property type="molecule type" value="Genomic_DNA"/>
</dbReference>
<organism evidence="1 2">
    <name type="scientific">Helianthus annuus</name>
    <name type="common">Common sunflower</name>
    <dbReference type="NCBI Taxonomy" id="4232"/>
    <lineage>
        <taxon>Eukaryota</taxon>
        <taxon>Viridiplantae</taxon>
        <taxon>Streptophyta</taxon>
        <taxon>Embryophyta</taxon>
        <taxon>Tracheophyta</taxon>
        <taxon>Spermatophyta</taxon>
        <taxon>Magnoliopsida</taxon>
        <taxon>eudicotyledons</taxon>
        <taxon>Gunneridae</taxon>
        <taxon>Pentapetalae</taxon>
        <taxon>asterids</taxon>
        <taxon>campanulids</taxon>
        <taxon>Asterales</taxon>
        <taxon>Asteraceae</taxon>
        <taxon>Asteroideae</taxon>
        <taxon>Heliantheae alliance</taxon>
        <taxon>Heliantheae</taxon>
        <taxon>Helianthus</taxon>
    </lineage>
</organism>
<keyword evidence="2" id="KW-1185">Reference proteome</keyword>
<dbReference type="Proteomes" id="UP000215914">
    <property type="component" value="Chromosome 16"/>
</dbReference>